<dbReference type="EMBL" id="JBANRG010000018">
    <property type="protein sequence ID" value="KAK7458112.1"/>
    <property type="molecule type" value="Genomic_DNA"/>
</dbReference>
<evidence type="ECO:0000313" key="2">
    <source>
        <dbReference type="Proteomes" id="UP001498398"/>
    </source>
</evidence>
<proteinExistence type="predicted"/>
<dbReference type="Gene3D" id="3.90.228.10">
    <property type="match status" value="1"/>
</dbReference>
<evidence type="ECO:0008006" key="3">
    <source>
        <dbReference type="Google" id="ProtNLM"/>
    </source>
</evidence>
<evidence type="ECO:0000313" key="1">
    <source>
        <dbReference type="EMBL" id="KAK7458112.1"/>
    </source>
</evidence>
<accession>A0ABR1JHJ1</accession>
<sequence length="290" mass="31952">MAAFVKHVVHWGAHQRLQGLSNDLCETCGKKPKFVENGFKHPYCSRTCARNGPGPSPKACLLQGCRATGKPAFADFCSDIHAKEGVRKGQVRGCDVCKVRPRSIGELCITCDRSAAGRTRFRELDNNGATFKQVRSQFISEWESHVKPSVEKVYEVILSRDAQNRHLSYRKHLQSQKELRTFHAAQCICNLGVGQAILCDFKSCGICSIVKSAFKTFAFGESSNLGRFGEGIYSYRNPQLADQFATSCTSSPYRVAIACDVLVENAVEVSRSNLTLNVGKGKKLMIMAGS</sequence>
<dbReference type="SUPFAM" id="SSF56399">
    <property type="entry name" value="ADP-ribosylation"/>
    <property type="match status" value="1"/>
</dbReference>
<keyword evidence="2" id="KW-1185">Reference proteome</keyword>
<reference evidence="1 2" key="1">
    <citation type="submission" date="2024-01" db="EMBL/GenBank/DDBJ databases">
        <title>A draft genome for the cacao thread blight pathogen Marasmiellus scandens.</title>
        <authorList>
            <person name="Baruah I.K."/>
            <person name="Leung J."/>
            <person name="Bukari Y."/>
            <person name="Amoako-Attah I."/>
            <person name="Meinhardt L.W."/>
            <person name="Bailey B.A."/>
            <person name="Cohen S.P."/>
        </authorList>
    </citation>
    <scope>NUCLEOTIDE SEQUENCE [LARGE SCALE GENOMIC DNA]</scope>
    <source>
        <strain evidence="1 2">GH-19</strain>
    </source>
</reference>
<comment type="caution">
    <text evidence="1">The sequence shown here is derived from an EMBL/GenBank/DDBJ whole genome shotgun (WGS) entry which is preliminary data.</text>
</comment>
<gene>
    <name evidence="1" type="ORF">VKT23_010020</name>
</gene>
<dbReference type="Proteomes" id="UP001498398">
    <property type="component" value="Unassembled WGS sequence"/>
</dbReference>
<protein>
    <recommendedName>
        <fullName evidence="3">PARP catalytic domain-containing protein</fullName>
    </recommendedName>
</protein>
<organism evidence="1 2">
    <name type="scientific">Marasmiellus scandens</name>
    <dbReference type="NCBI Taxonomy" id="2682957"/>
    <lineage>
        <taxon>Eukaryota</taxon>
        <taxon>Fungi</taxon>
        <taxon>Dikarya</taxon>
        <taxon>Basidiomycota</taxon>
        <taxon>Agaricomycotina</taxon>
        <taxon>Agaricomycetes</taxon>
        <taxon>Agaricomycetidae</taxon>
        <taxon>Agaricales</taxon>
        <taxon>Marasmiineae</taxon>
        <taxon>Omphalotaceae</taxon>
        <taxon>Marasmiellus</taxon>
    </lineage>
</organism>
<name>A0ABR1JHJ1_9AGAR</name>